<dbReference type="InterPro" id="IPR011709">
    <property type="entry name" value="DEAD-box_helicase_OB_fold"/>
</dbReference>
<dbReference type="SUPFAM" id="SSF50249">
    <property type="entry name" value="Nucleic acid-binding proteins"/>
    <property type="match status" value="1"/>
</dbReference>
<feature type="compositionally biased region" description="Basic and acidic residues" evidence="11">
    <location>
        <begin position="94"/>
        <end position="117"/>
    </location>
</feature>
<dbReference type="SMART" id="SM00847">
    <property type="entry name" value="HA2"/>
    <property type="match status" value="1"/>
</dbReference>
<dbReference type="SMART" id="SM00487">
    <property type="entry name" value="DEXDc"/>
    <property type="match status" value="1"/>
</dbReference>
<keyword evidence="3" id="KW-0507">mRNA processing</keyword>
<dbReference type="PANTHER" id="PTHR18934:SF85">
    <property type="entry name" value="ATP-DEPENDENT RNA HELICASE DHX8"/>
    <property type="match status" value="1"/>
</dbReference>
<dbReference type="FunFam" id="3.40.50.300:FF:000191">
    <property type="entry name" value="Pre-mRNA-splicing factor ATP-dependent RNA helicase"/>
    <property type="match status" value="1"/>
</dbReference>
<protein>
    <recommendedName>
        <fullName evidence="2">RNA helicase</fullName>
        <ecNumber evidence="2">3.6.4.13</ecNumber>
    </recommendedName>
</protein>
<evidence type="ECO:0000256" key="7">
    <source>
        <dbReference type="ARBA" id="ARBA00022840"/>
    </source>
</evidence>
<reference evidence="15" key="1">
    <citation type="submission" date="2023-07" db="EMBL/GenBank/DDBJ databases">
        <authorList>
            <consortium name="AG Swart"/>
            <person name="Singh M."/>
            <person name="Singh A."/>
            <person name="Seah K."/>
            <person name="Emmerich C."/>
        </authorList>
    </citation>
    <scope>NUCLEOTIDE SEQUENCE</scope>
    <source>
        <strain evidence="15">DP1</strain>
    </source>
</reference>
<keyword evidence="9" id="KW-0539">Nucleus</keyword>
<evidence type="ECO:0000256" key="11">
    <source>
        <dbReference type="SAM" id="MobiDB-lite"/>
    </source>
</evidence>
<feature type="compositionally biased region" description="Basic and acidic residues" evidence="11">
    <location>
        <begin position="143"/>
        <end position="152"/>
    </location>
</feature>
<dbReference type="Pfam" id="PF00575">
    <property type="entry name" value="S1"/>
    <property type="match status" value="1"/>
</dbReference>
<dbReference type="GO" id="GO:0003723">
    <property type="term" value="F:RNA binding"/>
    <property type="evidence" value="ECO:0007669"/>
    <property type="project" value="TreeGrafter"/>
</dbReference>
<evidence type="ECO:0000256" key="6">
    <source>
        <dbReference type="ARBA" id="ARBA00022806"/>
    </source>
</evidence>
<dbReference type="Pfam" id="PF21010">
    <property type="entry name" value="HA2_C"/>
    <property type="match status" value="1"/>
</dbReference>
<dbReference type="Pfam" id="PF00270">
    <property type="entry name" value="DEAD"/>
    <property type="match status" value="1"/>
</dbReference>
<dbReference type="InterPro" id="IPR048333">
    <property type="entry name" value="HA2_WH"/>
</dbReference>
<feature type="compositionally biased region" description="Basic residues" evidence="11">
    <location>
        <begin position="220"/>
        <end position="229"/>
    </location>
</feature>
<dbReference type="GO" id="GO:0016787">
    <property type="term" value="F:hydrolase activity"/>
    <property type="evidence" value="ECO:0007669"/>
    <property type="project" value="UniProtKB-KW"/>
</dbReference>
<evidence type="ECO:0000256" key="8">
    <source>
        <dbReference type="ARBA" id="ARBA00023187"/>
    </source>
</evidence>
<keyword evidence="6" id="KW-0347">Helicase</keyword>
<dbReference type="Proteomes" id="UP001295684">
    <property type="component" value="Unassembled WGS sequence"/>
</dbReference>
<keyword evidence="4" id="KW-0547">Nucleotide-binding</keyword>
<dbReference type="GO" id="GO:0005524">
    <property type="term" value="F:ATP binding"/>
    <property type="evidence" value="ECO:0007669"/>
    <property type="project" value="UniProtKB-KW"/>
</dbReference>
<dbReference type="InterPro" id="IPR001650">
    <property type="entry name" value="Helicase_C-like"/>
</dbReference>
<evidence type="ECO:0000256" key="5">
    <source>
        <dbReference type="ARBA" id="ARBA00022801"/>
    </source>
</evidence>
<dbReference type="InterPro" id="IPR011545">
    <property type="entry name" value="DEAD/DEAH_box_helicase_dom"/>
</dbReference>
<feature type="compositionally biased region" description="Basic residues" evidence="11">
    <location>
        <begin position="153"/>
        <end position="163"/>
    </location>
</feature>
<dbReference type="CDD" id="cd05684">
    <property type="entry name" value="S1_DHX8_helicase"/>
    <property type="match status" value="1"/>
</dbReference>
<dbReference type="InterPro" id="IPR049621">
    <property type="entry name" value="S1_DHX8_helicase"/>
</dbReference>
<dbReference type="SMART" id="SM00490">
    <property type="entry name" value="HELICc"/>
    <property type="match status" value="1"/>
</dbReference>
<comment type="subcellular location">
    <subcellularLocation>
        <location evidence="1">Nucleus</location>
    </subcellularLocation>
</comment>
<dbReference type="GO" id="GO:0003724">
    <property type="term" value="F:RNA helicase activity"/>
    <property type="evidence" value="ECO:0007669"/>
    <property type="project" value="UniProtKB-EC"/>
</dbReference>
<feature type="compositionally biased region" description="Basic and acidic residues" evidence="11">
    <location>
        <begin position="230"/>
        <end position="239"/>
    </location>
</feature>
<dbReference type="PANTHER" id="PTHR18934">
    <property type="entry name" value="ATP-DEPENDENT RNA HELICASE"/>
    <property type="match status" value="1"/>
</dbReference>
<feature type="region of interest" description="Disordered" evidence="11">
    <location>
        <begin position="86"/>
        <end position="119"/>
    </location>
</feature>
<dbReference type="CDD" id="cd18791">
    <property type="entry name" value="SF2_C_RHA"/>
    <property type="match status" value="1"/>
</dbReference>
<feature type="compositionally biased region" description="Basic and acidic residues" evidence="11">
    <location>
        <begin position="208"/>
        <end position="219"/>
    </location>
</feature>
<dbReference type="InterPro" id="IPR012340">
    <property type="entry name" value="NA-bd_OB-fold"/>
</dbReference>
<evidence type="ECO:0000259" key="14">
    <source>
        <dbReference type="PROSITE" id="PS51194"/>
    </source>
</evidence>
<feature type="compositionally biased region" description="Basic residues" evidence="11">
    <location>
        <begin position="172"/>
        <end position="207"/>
    </location>
</feature>
<evidence type="ECO:0000256" key="2">
    <source>
        <dbReference type="ARBA" id="ARBA00012552"/>
    </source>
</evidence>
<feature type="compositionally biased region" description="Basic and acidic residues" evidence="11">
    <location>
        <begin position="530"/>
        <end position="544"/>
    </location>
</feature>
<evidence type="ECO:0000256" key="9">
    <source>
        <dbReference type="ARBA" id="ARBA00023242"/>
    </source>
</evidence>
<feature type="compositionally biased region" description="Polar residues" evidence="11">
    <location>
        <begin position="383"/>
        <end position="393"/>
    </location>
</feature>
<evidence type="ECO:0000256" key="4">
    <source>
        <dbReference type="ARBA" id="ARBA00022741"/>
    </source>
</evidence>
<evidence type="ECO:0000256" key="1">
    <source>
        <dbReference type="ARBA" id="ARBA00004123"/>
    </source>
</evidence>
<feature type="region of interest" description="Disordered" evidence="11">
    <location>
        <begin position="369"/>
        <end position="393"/>
    </location>
</feature>
<keyword evidence="8" id="KW-0508">mRNA splicing</keyword>
<dbReference type="Gene3D" id="1.20.120.1080">
    <property type="match status" value="1"/>
</dbReference>
<dbReference type="FunFam" id="3.40.50.300:FF:000007">
    <property type="entry name" value="Pre-mRNA-splicing factor ATP-dependent RNA helicase"/>
    <property type="match status" value="1"/>
</dbReference>
<dbReference type="Pfam" id="PF00271">
    <property type="entry name" value="Helicase_C"/>
    <property type="match status" value="1"/>
</dbReference>
<dbReference type="FunFam" id="1.20.120.1080:FF:000001">
    <property type="entry name" value="Pre-mRNA-splicing factor ATP-dependent RNA helicase"/>
    <property type="match status" value="1"/>
</dbReference>
<dbReference type="InterPro" id="IPR014001">
    <property type="entry name" value="Helicase_ATP-bd"/>
</dbReference>
<feature type="domain" description="S1 motif" evidence="12">
    <location>
        <begin position="261"/>
        <end position="332"/>
    </location>
</feature>
<gene>
    <name evidence="15" type="ORF">ECRASSUSDP1_LOCUS12826</name>
</gene>
<feature type="domain" description="Helicase C-terminal" evidence="14">
    <location>
        <begin position="748"/>
        <end position="928"/>
    </location>
</feature>
<dbReference type="Gene3D" id="2.40.50.140">
    <property type="entry name" value="Nucleic acid-binding proteins"/>
    <property type="match status" value="1"/>
</dbReference>
<evidence type="ECO:0000256" key="3">
    <source>
        <dbReference type="ARBA" id="ARBA00022664"/>
    </source>
</evidence>
<evidence type="ECO:0000259" key="13">
    <source>
        <dbReference type="PROSITE" id="PS51192"/>
    </source>
</evidence>
<dbReference type="InterPro" id="IPR002464">
    <property type="entry name" value="DNA/RNA_helicase_DEAH_CS"/>
</dbReference>
<sequence>MDRLKEFKQLSLVKRVMDECEKCLGAKEKVLADFIIDLAKKSENIQEFQDKLAENGAEFEHSVVKLIFDKTTKIYNISKMPKKNFTKGGMMSAETEKMEKLETDRPEARGERQKEQEIITQVLPSLAMPNIKKEEINLDLDFDKGNDEEKKSDRGRKSKHQRKSSSDSDKQRRNKRRSPSSSHSRGKNRRRSRYSRSHSRERKRRRSFSRDPDKKDRRHESRRRHRRDSKSRSPSDPRRDRHSRRRERDWKYTEESQPKIGSIYRGVVRNVPEYGAFVALDGFRRKEGLCHVSQIKIEGRLRNASDMLRKFDKVFVKVIAIKEDGKISLSMKEVDQVTGRDLNPAHTEELVTGKEQDPLEQLHERGHYRNPVRPKYGDAPSGPNITGITNDINDTGDVKRVRRNSNDMWEITRLQGGQVMDKDNDLQIDRTVPENLEELDEEDQELERNEEHAPFLRFSKTKTGISLSPIRIAKNPDGSLNRVAMKQGQFLRERKADREQKLKELKEIEQEKSGGFASSTGFNNRGGIPEWKKKTMGEKPEYGRKVSQSMREQKEGLPIYQLKADLIQAINDNRILVVIGETGSGKTTQMTQYMVEMGLHRRGRIGCTQPRRVAAMSVAKRVSEEFGCRIGQEVGYCIRFEDCTSPSTIIKYMTDGMLLREALIDSELNQYSCIILDEAHERTLDTDVLFGLLKKAMSQRDDLKLIVTSATLDAVKFSEYFNDSFIFRIPGRMFPVKVLFSKAPQSDYLEDALQTVQQIHLNEPRGDILVFLTGQEEIDTACQVLYERMKALGDDVPELIPLPVYSALPSDLQSKIFEPAPEGSRKCIVATNIAEASLTIDGIFYVVDPGFAKIKVYNPKLGMDTLEIAPISQASANQRAGRAGRTGPGKCYRLYTEDQFHNEMLPSTVPEIQRTNLANTVLVLKAMGINDLIHFDFMDPPPIQTLITAMEELYNLGALDDEGLLTKLGRIMAEFPLAPQLSKMLLTSVDLACSEEAITIVAMLSVQNIFYRPRDKQQQADQKRAKFFQPDGDHLTMLCVYDMWKQQNYSTEWCFDNFIQARGLKRAQDVRKQLISIMERYKLKVTTCRNDHKRLRKAIAAGFFTHAAKKDQQEGYRTVADNQNVYIHPSSSLFNKNPDCVVYHELVMTSKEYMRDVCCIDAKWLTEVAPKYFKTSDKNTISKRKKQEKIVPLHNKYEDPDAWRLSRRKLE</sequence>
<dbReference type="PROSITE" id="PS00690">
    <property type="entry name" value="DEAH_ATP_HELICASE"/>
    <property type="match status" value="1"/>
</dbReference>
<dbReference type="AlphaFoldDB" id="A0AAD1XG92"/>
<dbReference type="GO" id="GO:0071013">
    <property type="term" value="C:catalytic step 2 spliceosome"/>
    <property type="evidence" value="ECO:0007669"/>
    <property type="project" value="TreeGrafter"/>
</dbReference>
<dbReference type="InterPro" id="IPR007502">
    <property type="entry name" value="Helicase-assoc_dom"/>
</dbReference>
<dbReference type="PROSITE" id="PS51194">
    <property type="entry name" value="HELICASE_CTER"/>
    <property type="match status" value="1"/>
</dbReference>
<name>A0AAD1XG92_EUPCR</name>
<dbReference type="Gene3D" id="3.40.50.300">
    <property type="entry name" value="P-loop containing nucleotide triphosphate hydrolases"/>
    <property type="match status" value="2"/>
</dbReference>
<feature type="region of interest" description="Disordered" evidence="11">
    <location>
        <begin position="512"/>
        <end position="546"/>
    </location>
</feature>
<keyword evidence="16" id="KW-1185">Reference proteome</keyword>
<keyword evidence="5" id="KW-0378">Hydrolase</keyword>
<dbReference type="InterPro" id="IPR027417">
    <property type="entry name" value="P-loop_NTPase"/>
</dbReference>
<dbReference type="EMBL" id="CAMPGE010012743">
    <property type="protein sequence ID" value="CAI2371503.1"/>
    <property type="molecule type" value="Genomic_DNA"/>
</dbReference>
<feature type="compositionally biased region" description="Basic and acidic residues" evidence="11">
    <location>
        <begin position="246"/>
        <end position="256"/>
    </location>
</feature>
<dbReference type="PROSITE" id="PS51192">
    <property type="entry name" value="HELICASE_ATP_BIND_1"/>
    <property type="match status" value="1"/>
</dbReference>
<comment type="catalytic activity">
    <reaction evidence="10">
        <text>ATP + H2O = ADP + phosphate + H(+)</text>
        <dbReference type="Rhea" id="RHEA:13065"/>
        <dbReference type="ChEBI" id="CHEBI:15377"/>
        <dbReference type="ChEBI" id="CHEBI:15378"/>
        <dbReference type="ChEBI" id="CHEBI:30616"/>
        <dbReference type="ChEBI" id="CHEBI:43474"/>
        <dbReference type="ChEBI" id="CHEBI:456216"/>
        <dbReference type="EC" id="3.6.4.13"/>
    </reaction>
</comment>
<evidence type="ECO:0000259" key="12">
    <source>
        <dbReference type="PROSITE" id="PS50126"/>
    </source>
</evidence>
<feature type="domain" description="Helicase ATP-binding" evidence="13">
    <location>
        <begin position="567"/>
        <end position="730"/>
    </location>
</feature>
<proteinExistence type="predicted"/>
<evidence type="ECO:0000313" key="15">
    <source>
        <dbReference type="EMBL" id="CAI2371503.1"/>
    </source>
</evidence>
<dbReference type="FunFam" id="2.40.50.140:FF:000061">
    <property type="entry name" value="ATP-dependent RNA helicase DHX8"/>
    <property type="match status" value="1"/>
</dbReference>
<keyword evidence="7" id="KW-0067">ATP-binding</keyword>
<accession>A0AAD1XG92</accession>
<dbReference type="SMART" id="SM00316">
    <property type="entry name" value="S1"/>
    <property type="match status" value="1"/>
</dbReference>
<dbReference type="InterPro" id="IPR003029">
    <property type="entry name" value="S1_domain"/>
</dbReference>
<dbReference type="SUPFAM" id="SSF52540">
    <property type="entry name" value="P-loop containing nucleoside triphosphate hydrolases"/>
    <property type="match status" value="1"/>
</dbReference>
<dbReference type="Pfam" id="PF07717">
    <property type="entry name" value="OB_NTP_bind"/>
    <property type="match status" value="1"/>
</dbReference>
<dbReference type="EC" id="3.6.4.13" evidence="2"/>
<dbReference type="Pfam" id="PF04408">
    <property type="entry name" value="WHD_HA2"/>
    <property type="match status" value="1"/>
</dbReference>
<organism evidence="15 16">
    <name type="scientific">Euplotes crassus</name>
    <dbReference type="NCBI Taxonomy" id="5936"/>
    <lineage>
        <taxon>Eukaryota</taxon>
        <taxon>Sar</taxon>
        <taxon>Alveolata</taxon>
        <taxon>Ciliophora</taxon>
        <taxon>Intramacronucleata</taxon>
        <taxon>Spirotrichea</taxon>
        <taxon>Hypotrichia</taxon>
        <taxon>Euplotida</taxon>
        <taxon>Euplotidae</taxon>
        <taxon>Moneuplotes</taxon>
    </lineage>
</organism>
<evidence type="ECO:0000256" key="10">
    <source>
        <dbReference type="ARBA" id="ARBA00047984"/>
    </source>
</evidence>
<dbReference type="GO" id="GO:0000390">
    <property type="term" value="P:spliceosomal complex disassembly"/>
    <property type="evidence" value="ECO:0007669"/>
    <property type="project" value="TreeGrafter"/>
</dbReference>
<dbReference type="PROSITE" id="PS50126">
    <property type="entry name" value="S1"/>
    <property type="match status" value="1"/>
</dbReference>
<feature type="region of interest" description="Disordered" evidence="11">
    <location>
        <begin position="143"/>
        <end position="256"/>
    </location>
</feature>
<evidence type="ECO:0000313" key="16">
    <source>
        <dbReference type="Proteomes" id="UP001295684"/>
    </source>
</evidence>
<comment type="caution">
    <text evidence="15">The sequence shown here is derived from an EMBL/GenBank/DDBJ whole genome shotgun (WGS) entry which is preliminary data.</text>
</comment>